<proteinExistence type="predicted"/>
<protein>
    <recommendedName>
        <fullName evidence="1">4-vinyl reductase 4VR domain-containing protein</fullName>
    </recommendedName>
</protein>
<accession>A0A9X3F2E3</accession>
<feature type="domain" description="4-vinyl reductase 4VR" evidence="1">
    <location>
        <begin position="108"/>
        <end position="170"/>
    </location>
</feature>
<evidence type="ECO:0000313" key="2">
    <source>
        <dbReference type="EMBL" id="MCY1010173.1"/>
    </source>
</evidence>
<dbReference type="Pfam" id="PF02830">
    <property type="entry name" value="V4R"/>
    <property type="match status" value="1"/>
</dbReference>
<keyword evidence="3" id="KW-1185">Reference proteome</keyword>
<dbReference type="RefSeq" id="WP_267773012.1">
    <property type="nucleotide sequence ID" value="NZ_JAPNKE010000002.1"/>
</dbReference>
<dbReference type="SUPFAM" id="SSF111126">
    <property type="entry name" value="Ligand-binding domain in the NO signalling and Golgi transport"/>
    <property type="match status" value="2"/>
</dbReference>
<sequence length="398" mass="43595">MAIDSDLASRLAMQYEPTTYRRRIAGHDVIIHCHHYNARLQRTLEGARGIDGKGLIVGAAETVFADQLARALRPEDDEAQRWAVAEQLYRHLGFGRIDLSQIGADVVTADSSHFVEGWLAGLGESGENVCSFTEGYVQGAVHAVTGAAVRVREVECMARGAERCRFEVDRGERPPVAPNRKDLAIPAPREPGAHWLRSPHVDEQAIIDAVVGMPMVGDEAGLIPAFSVYLANMPADFYNRICIGFVEAMRALGRDKAAIRLLISDAEHCGMNTFRGIMHSPEWDGLIAPMVRDRSDALHAIIAISNALGWGDWHVTAHTPRSLALESRYGYEAVGYREYRGLAATPQCAMLTGVAAGVMELVYGEGTVEERYGTFNAREERCVSCGEPSCNFAVEQVE</sequence>
<evidence type="ECO:0000259" key="1">
    <source>
        <dbReference type="SMART" id="SM00989"/>
    </source>
</evidence>
<dbReference type="SMART" id="SM00989">
    <property type="entry name" value="V4R"/>
    <property type="match status" value="2"/>
</dbReference>
<gene>
    <name evidence="2" type="ORF">OV079_32330</name>
</gene>
<dbReference type="EMBL" id="JAPNKE010000002">
    <property type="protein sequence ID" value="MCY1010173.1"/>
    <property type="molecule type" value="Genomic_DNA"/>
</dbReference>
<reference evidence="2" key="1">
    <citation type="submission" date="2022-11" db="EMBL/GenBank/DDBJ databases">
        <title>Minimal conservation of predation-associated metabolite biosynthetic gene clusters underscores biosynthetic potential of Myxococcota including descriptions for ten novel species: Archangium lansinium sp. nov., Myxococcus landrumus sp. nov., Nannocystis bai.</title>
        <authorList>
            <person name="Ahearne A."/>
            <person name="Stevens C."/>
            <person name="Phillips K."/>
        </authorList>
    </citation>
    <scope>NUCLEOTIDE SEQUENCE</scope>
    <source>
        <strain evidence="2">Na p29</strain>
    </source>
</reference>
<dbReference type="InterPro" id="IPR004096">
    <property type="entry name" value="V4R"/>
</dbReference>
<evidence type="ECO:0000313" key="3">
    <source>
        <dbReference type="Proteomes" id="UP001150924"/>
    </source>
</evidence>
<dbReference type="InterPro" id="IPR024096">
    <property type="entry name" value="NO_sig/Golgi_transp_ligand-bd"/>
</dbReference>
<dbReference type="PANTHER" id="PTHR35090:SF1">
    <property type="entry name" value="SLR0144 PROTEIN"/>
    <property type="match status" value="1"/>
</dbReference>
<comment type="caution">
    <text evidence="2">The sequence shown here is derived from an EMBL/GenBank/DDBJ whole genome shotgun (WGS) entry which is preliminary data.</text>
</comment>
<dbReference type="PANTHER" id="PTHR35090">
    <property type="entry name" value="DNA-DIRECTED RNA POLYMERASE SUBUNIT I"/>
    <property type="match status" value="1"/>
</dbReference>
<name>A0A9X3F2E3_9BACT</name>
<organism evidence="2 3">
    <name type="scientific">Nannocystis pusilla</name>
    <dbReference type="NCBI Taxonomy" id="889268"/>
    <lineage>
        <taxon>Bacteria</taxon>
        <taxon>Pseudomonadati</taxon>
        <taxon>Myxococcota</taxon>
        <taxon>Polyangia</taxon>
        <taxon>Nannocystales</taxon>
        <taxon>Nannocystaceae</taxon>
        <taxon>Nannocystis</taxon>
    </lineage>
</organism>
<dbReference type="AlphaFoldDB" id="A0A9X3F2E3"/>
<dbReference type="Gene3D" id="3.30.1380.20">
    <property type="entry name" value="Trafficking protein particle complex subunit 3"/>
    <property type="match status" value="2"/>
</dbReference>
<dbReference type="Proteomes" id="UP001150924">
    <property type="component" value="Unassembled WGS sequence"/>
</dbReference>
<feature type="domain" description="4-vinyl reductase 4VR" evidence="1">
    <location>
        <begin position="328"/>
        <end position="396"/>
    </location>
</feature>